<evidence type="ECO:0000259" key="1">
    <source>
        <dbReference type="Pfam" id="PF20114"/>
    </source>
</evidence>
<dbReference type="RefSeq" id="WP_147926798.1">
    <property type="nucleotide sequence ID" value="NZ_VKAC01000007.1"/>
</dbReference>
<proteinExistence type="predicted"/>
<evidence type="ECO:0000313" key="3">
    <source>
        <dbReference type="Proteomes" id="UP000321234"/>
    </source>
</evidence>
<organism evidence="2 3">
    <name type="scientific">Quadrisphaera setariae</name>
    <dbReference type="NCBI Taxonomy" id="2593304"/>
    <lineage>
        <taxon>Bacteria</taxon>
        <taxon>Bacillati</taxon>
        <taxon>Actinomycetota</taxon>
        <taxon>Actinomycetes</taxon>
        <taxon>Kineosporiales</taxon>
        <taxon>Kineosporiaceae</taxon>
        <taxon>Quadrisphaera</taxon>
    </lineage>
</organism>
<accession>A0A5C8ZCW6</accession>
<dbReference type="Proteomes" id="UP000321234">
    <property type="component" value="Unassembled WGS sequence"/>
</dbReference>
<name>A0A5C8ZCW6_9ACTN</name>
<dbReference type="InterPro" id="IPR045443">
    <property type="entry name" value="DUF6504"/>
</dbReference>
<dbReference type="Pfam" id="PF20114">
    <property type="entry name" value="DUF6504"/>
    <property type="match status" value="1"/>
</dbReference>
<dbReference type="AlphaFoldDB" id="A0A5C8ZCW6"/>
<feature type="domain" description="DUF6504" evidence="1">
    <location>
        <begin position="1"/>
        <end position="126"/>
    </location>
</feature>
<evidence type="ECO:0000313" key="2">
    <source>
        <dbReference type="EMBL" id="TXR55742.1"/>
    </source>
</evidence>
<protein>
    <recommendedName>
        <fullName evidence="1">DUF6504 domain-containing protein</fullName>
    </recommendedName>
</protein>
<gene>
    <name evidence="2" type="ORF">FMM08_13000</name>
</gene>
<dbReference type="EMBL" id="VKAC01000007">
    <property type="protein sequence ID" value="TXR55742.1"/>
    <property type="molecule type" value="Genomic_DNA"/>
</dbReference>
<keyword evidence="3" id="KW-1185">Reference proteome</keyword>
<comment type="caution">
    <text evidence="2">The sequence shown here is derived from an EMBL/GenBank/DDBJ whole genome shotgun (WGS) entry which is preliminary data.</text>
</comment>
<reference evidence="2 3" key="1">
    <citation type="submission" date="2019-07" db="EMBL/GenBank/DDBJ databases">
        <title>Quadrisphaera sp. strain DD2A genome sequencing and assembly.</title>
        <authorList>
            <person name="Kim I."/>
        </authorList>
    </citation>
    <scope>NUCLEOTIDE SEQUENCE [LARGE SCALE GENOMIC DNA]</scope>
    <source>
        <strain evidence="2 3">DD2A</strain>
    </source>
</reference>
<dbReference type="OrthoDB" id="5243842at2"/>
<sequence>MSRSFDEVVHVKVGEGGSGEPSAFVWRGRLFVVREVLASWSARLPWWQGVAARALRGEAVEVRGSSALARDLGARAAGPAADEQVWRVVASAGFGVEPGTFELACEPVAAGGGDGGPRWRLVRVVD</sequence>